<reference evidence="2" key="1">
    <citation type="journal article" date="2014" name="Genome Announc.">
        <title>Genome sequence and annotation of Acremonium chrysogenum, producer of the beta-lactam antibiotic cephalosporin C.</title>
        <authorList>
            <person name="Terfehr D."/>
            <person name="Dahlmann T.A."/>
            <person name="Specht T."/>
            <person name="Zadra I."/>
            <person name="Kuernsteiner H."/>
            <person name="Kueck U."/>
        </authorList>
    </citation>
    <scope>NUCLEOTIDE SEQUENCE [LARGE SCALE GENOMIC DNA]</scope>
    <source>
        <strain evidence="2">ATCC 11550 / CBS 779.69 / DSM 880 / IAM 14645 / JCM 23072 / IMI 49137</strain>
    </source>
</reference>
<dbReference type="Proteomes" id="UP000029964">
    <property type="component" value="Unassembled WGS sequence"/>
</dbReference>
<proteinExistence type="predicted"/>
<gene>
    <name evidence="1" type="ORF">ACRE_080820</name>
</gene>
<dbReference type="HOGENOM" id="CLU_2811762_0_0_1"/>
<protein>
    <submittedName>
        <fullName evidence="1">Uncharacterized protein</fullName>
    </submittedName>
</protein>
<organism evidence="1 2">
    <name type="scientific">Hapsidospora chrysogenum (strain ATCC 11550 / CBS 779.69 / DSM 880 / IAM 14645 / JCM 23072 / IMI 49137)</name>
    <name type="common">Acremonium chrysogenum</name>
    <dbReference type="NCBI Taxonomy" id="857340"/>
    <lineage>
        <taxon>Eukaryota</taxon>
        <taxon>Fungi</taxon>
        <taxon>Dikarya</taxon>
        <taxon>Ascomycota</taxon>
        <taxon>Pezizomycotina</taxon>
        <taxon>Sordariomycetes</taxon>
        <taxon>Hypocreomycetidae</taxon>
        <taxon>Hypocreales</taxon>
        <taxon>Bionectriaceae</taxon>
        <taxon>Hapsidospora</taxon>
    </lineage>
</organism>
<keyword evidence="2" id="KW-1185">Reference proteome</keyword>
<dbReference type="EMBL" id="JPKY01000140">
    <property type="protein sequence ID" value="KFH41226.1"/>
    <property type="molecule type" value="Genomic_DNA"/>
</dbReference>
<name>A0A086SVU4_HAPC1</name>
<sequence>MVKGLSRCLFPPLFVKNTLSGNYSSKQHLINRIRRQSASPRPFKLQVRFEGTGRTGPISVRCTKRQI</sequence>
<comment type="caution">
    <text evidence="1">The sequence shown here is derived from an EMBL/GenBank/DDBJ whole genome shotgun (WGS) entry which is preliminary data.</text>
</comment>
<accession>A0A086SVU4</accession>
<dbReference type="AlphaFoldDB" id="A0A086SVU4"/>
<evidence type="ECO:0000313" key="2">
    <source>
        <dbReference type="Proteomes" id="UP000029964"/>
    </source>
</evidence>
<evidence type="ECO:0000313" key="1">
    <source>
        <dbReference type="EMBL" id="KFH41226.1"/>
    </source>
</evidence>